<dbReference type="InterPro" id="IPR011712">
    <property type="entry name" value="Sig_transdc_His_kin_sub3_dim/P"/>
</dbReference>
<gene>
    <name evidence="11" type="primary">desK_2</name>
    <name evidence="11" type="ORF">NCTC10254_01195</name>
</gene>
<feature type="transmembrane region" description="Helical" evidence="9">
    <location>
        <begin position="101"/>
        <end position="119"/>
    </location>
</feature>
<comment type="caution">
    <text evidence="11">The sequence shown here is derived from an EMBL/GenBank/DDBJ whole genome shotgun (WGS) entry which is preliminary data.</text>
</comment>
<dbReference type="InterPro" id="IPR036890">
    <property type="entry name" value="HATPase_C_sf"/>
</dbReference>
<evidence type="ECO:0000256" key="4">
    <source>
        <dbReference type="ARBA" id="ARBA00022679"/>
    </source>
</evidence>
<feature type="domain" description="Signal transduction histidine kinase subgroup 3 dimerisation and phosphoacceptor" evidence="10">
    <location>
        <begin position="176"/>
        <end position="237"/>
    </location>
</feature>
<proteinExistence type="predicted"/>
<comment type="catalytic activity">
    <reaction evidence="1">
        <text>ATP + protein L-histidine = ADP + protein N-phospho-L-histidine.</text>
        <dbReference type="EC" id="2.7.13.3"/>
    </reaction>
</comment>
<dbReference type="GO" id="GO:0046983">
    <property type="term" value="F:protein dimerization activity"/>
    <property type="evidence" value="ECO:0007669"/>
    <property type="project" value="InterPro"/>
</dbReference>
<keyword evidence="9" id="KW-0812">Transmembrane</keyword>
<name>A0A6H9XNS2_9CORY</name>
<dbReference type="Proteomes" id="UP000249886">
    <property type="component" value="Unassembled WGS sequence"/>
</dbReference>
<feature type="transmembrane region" description="Helical" evidence="9">
    <location>
        <begin position="6"/>
        <end position="35"/>
    </location>
</feature>
<protein>
    <recommendedName>
        <fullName evidence="2">histidine kinase</fullName>
        <ecNumber evidence="2">2.7.13.3</ecNumber>
    </recommendedName>
</protein>
<dbReference type="PANTHER" id="PTHR24421:SF10">
    <property type="entry name" value="NITRATE_NITRITE SENSOR PROTEIN NARQ"/>
    <property type="match status" value="1"/>
</dbReference>
<dbReference type="GO" id="GO:0005524">
    <property type="term" value="F:ATP binding"/>
    <property type="evidence" value="ECO:0007669"/>
    <property type="project" value="UniProtKB-KW"/>
</dbReference>
<evidence type="ECO:0000256" key="8">
    <source>
        <dbReference type="ARBA" id="ARBA00023012"/>
    </source>
</evidence>
<feature type="transmembrane region" description="Helical" evidence="9">
    <location>
        <begin position="47"/>
        <end position="66"/>
    </location>
</feature>
<dbReference type="GeneID" id="84573771"/>
<reference evidence="11 12" key="1">
    <citation type="submission" date="2018-06" db="EMBL/GenBank/DDBJ databases">
        <authorList>
            <consortium name="Pathogen Informatics"/>
            <person name="Doyle S."/>
        </authorList>
    </citation>
    <scope>NUCLEOTIDE SEQUENCE [LARGE SCALE GENOMIC DNA]</scope>
    <source>
        <strain evidence="11 12">NCTC10254</strain>
    </source>
</reference>
<keyword evidence="9" id="KW-1133">Transmembrane helix</keyword>
<evidence type="ECO:0000313" key="11">
    <source>
        <dbReference type="EMBL" id="SPW28169.1"/>
    </source>
</evidence>
<evidence type="ECO:0000256" key="7">
    <source>
        <dbReference type="ARBA" id="ARBA00022840"/>
    </source>
</evidence>
<evidence type="ECO:0000256" key="5">
    <source>
        <dbReference type="ARBA" id="ARBA00022741"/>
    </source>
</evidence>
<dbReference type="AlphaFoldDB" id="A0A6H9XNS2"/>
<dbReference type="EC" id="2.7.13.3" evidence="2"/>
<organism evidence="11 12">
    <name type="scientific">Corynebacterium matruchotii</name>
    <dbReference type="NCBI Taxonomy" id="43768"/>
    <lineage>
        <taxon>Bacteria</taxon>
        <taxon>Bacillati</taxon>
        <taxon>Actinomycetota</taxon>
        <taxon>Actinomycetes</taxon>
        <taxon>Mycobacteriales</taxon>
        <taxon>Corynebacteriaceae</taxon>
        <taxon>Corynebacterium</taxon>
    </lineage>
</organism>
<evidence type="ECO:0000256" key="2">
    <source>
        <dbReference type="ARBA" id="ARBA00012438"/>
    </source>
</evidence>
<keyword evidence="7" id="KW-0067">ATP-binding</keyword>
<feature type="transmembrane region" description="Helical" evidence="9">
    <location>
        <begin position="131"/>
        <end position="154"/>
    </location>
</feature>
<dbReference type="GO" id="GO:0016020">
    <property type="term" value="C:membrane"/>
    <property type="evidence" value="ECO:0007669"/>
    <property type="project" value="InterPro"/>
</dbReference>
<dbReference type="Gene3D" id="1.20.5.1930">
    <property type="match status" value="1"/>
</dbReference>
<keyword evidence="9" id="KW-0472">Membrane</keyword>
<dbReference type="Pfam" id="PF07730">
    <property type="entry name" value="HisKA_3"/>
    <property type="match status" value="1"/>
</dbReference>
<evidence type="ECO:0000256" key="9">
    <source>
        <dbReference type="SAM" id="Phobius"/>
    </source>
</evidence>
<dbReference type="SUPFAM" id="SSF55874">
    <property type="entry name" value="ATPase domain of HSP90 chaperone/DNA topoisomerase II/histidine kinase"/>
    <property type="match status" value="1"/>
</dbReference>
<keyword evidence="5" id="KW-0547">Nucleotide-binding</keyword>
<keyword evidence="8" id="KW-0902">Two-component regulatory system</keyword>
<accession>A0A6H9XNS2</accession>
<evidence type="ECO:0000256" key="3">
    <source>
        <dbReference type="ARBA" id="ARBA00022553"/>
    </source>
</evidence>
<sequence length="362" mass="39982">MIRGVTLLIAIMSTLMLVASPSLLFGVEWGLIIIMAVAGWLWQKHPLTMGIIMIGCLGIMQILFLWRLPNNMGISPAFLLAPMILYQWARDKRLEPRWPQGLALLLAAASLVSPLMWRVHQYDFGYGLIRIHGIDLVVTMVAHWAIIGAIFLWGRSNRTTEITREREAVREARLLERNRIAAEVHDALAHTLTLIRMQASAGLYAPEQAPDILRSIQEISGAGITEVRAIVAALRSDDIPDTMDMSDVIRRFHDSGLDITARTDPLTDLPIRLRLAIHRIVTETLVNVVKHQENPQVTVDIAVGECVTITVVSHGPKKPDSSGTGVGLPSLDERAQAVGGTFEFAFDGHTATTIAQLPRETP</sequence>
<keyword evidence="3" id="KW-0597">Phosphoprotein</keyword>
<dbReference type="EMBL" id="UARK01000005">
    <property type="protein sequence ID" value="SPW28169.1"/>
    <property type="molecule type" value="Genomic_DNA"/>
</dbReference>
<evidence type="ECO:0000313" key="12">
    <source>
        <dbReference type="Proteomes" id="UP000249886"/>
    </source>
</evidence>
<dbReference type="RefSeq" id="WP_005525024.1">
    <property type="nucleotide sequence ID" value="NZ_CAUVSC010000025.1"/>
</dbReference>
<dbReference type="Gene3D" id="3.30.565.10">
    <property type="entry name" value="Histidine kinase-like ATPase, C-terminal domain"/>
    <property type="match status" value="1"/>
</dbReference>
<dbReference type="PANTHER" id="PTHR24421">
    <property type="entry name" value="NITRATE/NITRITE SENSOR PROTEIN NARX-RELATED"/>
    <property type="match status" value="1"/>
</dbReference>
<keyword evidence="6 11" id="KW-0418">Kinase</keyword>
<evidence type="ECO:0000259" key="10">
    <source>
        <dbReference type="Pfam" id="PF07730"/>
    </source>
</evidence>
<keyword evidence="4 11" id="KW-0808">Transferase</keyword>
<evidence type="ECO:0000256" key="1">
    <source>
        <dbReference type="ARBA" id="ARBA00000085"/>
    </source>
</evidence>
<dbReference type="GO" id="GO:0000155">
    <property type="term" value="F:phosphorelay sensor kinase activity"/>
    <property type="evidence" value="ECO:0007669"/>
    <property type="project" value="InterPro"/>
</dbReference>
<evidence type="ECO:0000256" key="6">
    <source>
        <dbReference type="ARBA" id="ARBA00022777"/>
    </source>
</evidence>
<dbReference type="InterPro" id="IPR050482">
    <property type="entry name" value="Sensor_HK_TwoCompSys"/>
</dbReference>